<evidence type="ECO:0000313" key="6">
    <source>
        <dbReference type="WBParaSite" id="PTRK_0000776900.1"/>
    </source>
</evidence>
<dbReference type="PRINTS" id="PR00299">
    <property type="entry name" value="ACRYSTALLIN"/>
</dbReference>
<organism evidence="5 6">
    <name type="scientific">Parastrongyloides trichosuri</name>
    <name type="common">Possum-specific nematode worm</name>
    <dbReference type="NCBI Taxonomy" id="131310"/>
    <lineage>
        <taxon>Eukaryota</taxon>
        <taxon>Metazoa</taxon>
        <taxon>Ecdysozoa</taxon>
        <taxon>Nematoda</taxon>
        <taxon>Chromadorea</taxon>
        <taxon>Rhabditida</taxon>
        <taxon>Tylenchina</taxon>
        <taxon>Panagrolaimomorpha</taxon>
        <taxon>Strongyloidoidea</taxon>
        <taxon>Strongyloididae</taxon>
        <taxon>Parastrongyloides</taxon>
    </lineage>
</organism>
<dbReference type="Gene3D" id="2.60.40.790">
    <property type="match status" value="1"/>
</dbReference>
<dbReference type="PROSITE" id="PS01031">
    <property type="entry name" value="SHSP"/>
    <property type="match status" value="1"/>
</dbReference>
<keyword evidence="5" id="KW-1185">Reference proteome</keyword>
<dbReference type="WBParaSite" id="PTRK_0000776900.1">
    <property type="protein sequence ID" value="PTRK_0000776900.1"/>
    <property type="gene ID" value="PTRK_0000776900"/>
</dbReference>
<dbReference type="Pfam" id="PF00011">
    <property type="entry name" value="HSP20"/>
    <property type="match status" value="1"/>
</dbReference>
<dbReference type="PANTHER" id="PTHR45640">
    <property type="entry name" value="HEAT SHOCK PROTEIN HSP-12.2-RELATED"/>
    <property type="match status" value="1"/>
</dbReference>
<evidence type="ECO:0000259" key="4">
    <source>
        <dbReference type="PROSITE" id="PS01031"/>
    </source>
</evidence>
<evidence type="ECO:0000256" key="3">
    <source>
        <dbReference type="RuleBase" id="RU003616"/>
    </source>
</evidence>
<sequence>MEKEVEGNVNLIITPCVFGSSVDKITNTSTNFAIKLDITHFDENEISVNIINDSVVIEGSHEEKTDNYGTIQRHFIRKYPLPNDTDKMSLKTIFKDGILSIEAKKKVQNEDK</sequence>
<protein>
    <submittedName>
        <fullName evidence="6">SHSP domain-containing protein</fullName>
    </submittedName>
</protein>
<proteinExistence type="inferred from homology"/>
<dbReference type="GO" id="GO:0042026">
    <property type="term" value="P:protein refolding"/>
    <property type="evidence" value="ECO:0007669"/>
    <property type="project" value="TreeGrafter"/>
</dbReference>
<evidence type="ECO:0000256" key="1">
    <source>
        <dbReference type="ARBA" id="ARBA00023016"/>
    </source>
</evidence>
<dbReference type="GO" id="GO:0009408">
    <property type="term" value="P:response to heat"/>
    <property type="evidence" value="ECO:0007669"/>
    <property type="project" value="TreeGrafter"/>
</dbReference>
<dbReference type="GO" id="GO:0005737">
    <property type="term" value="C:cytoplasm"/>
    <property type="evidence" value="ECO:0007669"/>
    <property type="project" value="TreeGrafter"/>
</dbReference>
<feature type="domain" description="SHSP" evidence="4">
    <location>
        <begin position="13"/>
        <end position="112"/>
    </location>
</feature>
<keyword evidence="1" id="KW-0346">Stress response</keyword>
<dbReference type="SUPFAM" id="SSF49764">
    <property type="entry name" value="HSP20-like chaperones"/>
    <property type="match status" value="1"/>
</dbReference>
<evidence type="ECO:0000313" key="5">
    <source>
        <dbReference type="Proteomes" id="UP000038045"/>
    </source>
</evidence>
<dbReference type="InterPro" id="IPR002068">
    <property type="entry name" value="A-crystallin/Hsp20_dom"/>
</dbReference>
<dbReference type="STRING" id="131310.A0A0N4ZIK9"/>
<dbReference type="GO" id="GO:0051082">
    <property type="term" value="F:unfolded protein binding"/>
    <property type="evidence" value="ECO:0007669"/>
    <property type="project" value="TreeGrafter"/>
</dbReference>
<dbReference type="GO" id="GO:0005634">
    <property type="term" value="C:nucleus"/>
    <property type="evidence" value="ECO:0007669"/>
    <property type="project" value="TreeGrafter"/>
</dbReference>
<evidence type="ECO:0000256" key="2">
    <source>
        <dbReference type="PROSITE-ProRule" id="PRU00285"/>
    </source>
</evidence>
<reference evidence="6" key="1">
    <citation type="submission" date="2017-02" db="UniProtKB">
        <authorList>
            <consortium name="WormBaseParasite"/>
        </authorList>
    </citation>
    <scope>IDENTIFICATION</scope>
</reference>
<name>A0A0N4ZIK9_PARTI</name>
<dbReference type="PANTHER" id="PTHR45640:SF13">
    <property type="entry name" value="HEAT SHOCK PROTEIN 22-RELATED"/>
    <property type="match status" value="1"/>
</dbReference>
<comment type="similarity">
    <text evidence="2 3">Belongs to the small heat shock protein (HSP20) family.</text>
</comment>
<dbReference type="Proteomes" id="UP000038045">
    <property type="component" value="Unplaced"/>
</dbReference>
<dbReference type="InterPro" id="IPR001436">
    <property type="entry name" value="Alpha-crystallin/sHSP_animal"/>
</dbReference>
<accession>A0A0N4ZIK9</accession>
<dbReference type="InterPro" id="IPR008978">
    <property type="entry name" value="HSP20-like_chaperone"/>
</dbReference>
<dbReference type="CDD" id="cd06526">
    <property type="entry name" value="metazoan_ACD"/>
    <property type="match status" value="1"/>
</dbReference>
<dbReference type="AlphaFoldDB" id="A0A0N4ZIK9"/>